<evidence type="ECO:0000313" key="3">
    <source>
        <dbReference type="Proteomes" id="UP000030659"/>
    </source>
</evidence>
<dbReference type="InterPro" id="IPR006477">
    <property type="entry name" value="Yir_bir_cir"/>
</dbReference>
<evidence type="ECO:0000313" key="2">
    <source>
        <dbReference type="EMBL" id="EUD73586.1"/>
    </source>
</evidence>
<reference evidence="2 3" key="1">
    <citation type="submission" date="2013-02" db="EMBL/GenBank/DDBJ databases">
        <title>The Genome Sequence of Plasmodium vinckei petteri CR.</title>
        <authorList>
            <consortium name="The Broad Institute Genome Sequencing Platform"/>
            <consortium name="The Broad Institute Genome Sequencing Center for Infectious Disease"/>
            <person name="Neafsey D."/>
            <person name="Cheeseman I."/>
            <person name="Volkman S."/>
            <person name="Adams J."/>
            <person name="Walker B."/>
            <person name="Young S.K."/>
            <person name="Zeng Q."/>
            <person name="Gargeya S."/>
            <person name="Fitzgerald M."/>
            <person name="Haas B."/>
            <person name="Abouelleil A."/>
            <person name="Alvarado L."/>
            <person name="Arachchi H.M."/>
            <person name="Berlin A.M."/>
            <person name="Chapman S.B."/>
            <person name="Dewar J."/>
            <person name="Goldberg J."/>
            <person name="Griggs A."/>
            <person name="Gujja S."/>
            <person name="Hansen M."/>
            <person name="Howarth C."/>
            <person name="Imamovic A."/>
            <person name="Larimer J."/>
            <person name="McCowan C."/>
            <person name="Murphy C."/>
            <person name="Neiman D."/>
            <person name="Pearson M."/>
            <person name="Priest M."/>
            <person name="Roberts A."/>
            <person name="Saif S."/>
            <person name="Shea T."/>
            <person name="Sisk P."/>
            <person name="Sykes S."/>
            <person name="Wortman J."/>
            <person name="Nusbaum C."/>
            <person name="Birren B."/>
        </authorList>
    </citation>
    <scope>NUCLEOTIDE SEQUENCE [LARGE SCALE GENOMIC DNA]</scope>
    <source>
        <strain evidence="2 3">CR</strain>
    </source>
</reference>
<proteinExistence type="predicted"/>
<evidence type="ECO:0008006" key="4">
    <source>
        <dbReference type="Google" id="ProtNLM"/>
    </source>
</evidence>
<protein>
    <recommendedName>
        <fullName evidence="4">CIR protein PIR protein</fullName>
    </recommendedName>
</protein>
<evidence type="ECO:0000256" key="1">
    <source>
        <dbReference type="SAM" id="Phobius"/>
    </source>
</evidence>
<gene>
    <name evidence="2" type="ORF">YYG_01632</name>
</gene>
<dbReference type="Proteomes" id="UP000030659">
    <property type="component" value="Unassembled WGS sequence"/>
</dbReference>
<accession>W7B6J9</accession>
<dbReference type="EMBL" id="KI965396">
    <property type="protein sequence ID" value="EUD73586.1"/>
    <property type="molecule type" value="Genomic_DNA"/>
</dbReference>
<dbReference type="Pfam" id="PF06022">
    <property type="entry name" value="Cir_Bir_Yir"/>
    <property type="match status" value="1"/>
</dbReference>
<name>W7B6J9_PLAVN</name>
<organism evidence="2 3">
    <name type="scientific">Plasmodium vinckei petteri</name>
    <dbReference type="NCBI Taxonomy" id="138298"/>
    <lineage>
        <taxon>Eukaryota</taxon>
        <taxon>Sar</taxon>
        <taxon>Alveolata</taxon>
        <taxon>Apicomplexa</taxon>
        <taxon>Aconoidasida</taxon>
        <taxon>Haemosporida</taxon>
        <taxon>Plasmodiidae</taxon>
        <taxon>Plasmodium</taxon>
        <taxon>Plasmodium (Vinckeia)</taxon>
    </lineage>
</organism>
<dbReference type="AlphaFoldDB" id="W7B6J9"/>
<feature type="transmembrane region" description="Helical" evidence="1">
    <location>
        <begin position="256"/>
        <end position="276"/>
    </location>
</feature>
<dbReference type="NCBIfam" id="TIGR01590">
    <property type="entry name" value="yir-bir-cir_Pla"/>
    <property type="match status" value="1"/>
</dbReference>
<feature type="transmembrane region" description="Helical" evidence="1">
    <location>
        <begin position="297"/>
        <end position="313"/>
    </location>
</feature>
<keyword evidence="1" id="KW-1133">Transmembrane helix</keyword>
<keyword evidence="1" id="KW-0472">Membrane</keyword>
<keyword evidence="1" id="KW-0812">Transmembrane</keyword>
<sequence>MSKAVCKTIQYADANLKFDPQSQNYTLTKGAFDEYCPPVKGGETDKCNNDGQKVSSAFIGLINMLIGNNDEDNIESDKLAEYAILWLRYKLNQKEENGSIKLNDFYTKHIETNTHYNEKITSCKGNTTNKEFIDKKKYLMNMDIKDISNFYKAFEILCKMYSTCSENNKNCPNCSENANEFAQKYKELNEGSNNNRSNSYKNILYNLSTDYNNLKEYISEKCSDSIEISSFPEIGIPEGPFEIIEATSSSSIASKLIPVLLIFSAIPVFLGIAYKVNDKEFINIILKIISIKYMQTLTNMICFLTFYISIRYLDLINDFIDNI</sequence>